<dbReference type="GO" id="GO:0016853">
    <property type="term" value="F:isomerase activity"/>
    <property type="evidence" value="ECO:0007669"/>
    <property type="project" value="UniProtKB-KW"/>
</dbReference>
<comment type="similarity">
    <text evidence="1">Belongs to the UDP-N-acetylglucosamine 2-epimerase family.</text>
</comment>
<dbReference type="InterPro" id="IPR043148">
    <property type="entry name" value="TagF_C"/>
</dbReference>
<reference evidence="3 4" key="1">
    <citation type="journal article" date="2015" name="Genome Announc.">
        <title>Draft Genome Sequences of Marine Isolates of Thalassomonas viridans and Thalassomonas actiniarum.</title>
        <authorList>
            <person name="Olonade I."/>
            <person name="van Zyl L.J."/>
            <person name="Trindade M."/>
        </authorList>
    </citation>
    <scope>NUCLEOTIDE SEQUENCE [LARGE SCALE GENOMIC DNA]</scope>
    <source>
        <strain evidence="3 4">A5K-106</strain>
    </source>
</reference>
<gene>
    <name evidence="3" type="ORF">SG35_011025</name>
</gene>
<evidence type="ECO:0000256" key="1">
    <source>
        <dbReference type="RuleBase" id="RU003513"/>
    </source>
</evidence>
<dbReference type="PIRSF" id="PIRSF028458">
    <property type="entry name" value="UCP028458_glyceroPtfrase"/>
    <property type="match status" value="1"/>
</dbReference>
<evidence type="ECO:0000313" key="3">
    <source>
        <dbReference type="EMBL" id="WDE01113.1"/>
    </source>
</evidence>
<dbReference type="Proteomes" id="UP000032568">
    <property type="component" value="Chromosome"/>
</dbReference>
<dbReference type="InterPro" id="IPR003331">
    <property type="entry name" value="UDP_GlcNAc_Epimerase_2_dom"/>
</dbReference>
<accession>A0AAE9YUL3</accession>
<name>A0AAE9YUL3_9GAMM</name>
<dbReference type="SUPFAM" id="SSF53756">
    <property type="entry name" value="UDP-Glycosyltransferase/glycogen phosphorylase"/>
    <property type="match status" value="1"/>
</dbReference>
<dbReference type="Pfam" id="PF02350">
    <property type="entry name" value="Epimerase_2"/>
    <property type="match status" value="1"/>
</dbReference>
<feature type="domain" description="UDP-N-acetylglucosamine 2-epimerase" evidence="2">
    <location>
        <begin position="119"/>
        <end position="320"/>
    </location>
</feature>
<dbReference type="EMBL" id="CP059735">
    <property type="protein sequence ID" value="WDE01113.1"/>
    <property type="molecule type" value="Genomic_DNA"/>
</dbReference>
<proteinExistence type="inferred from homology"/>
<evidence type="ECO:0000313" key="4">
    <source>
        <dbReference type="Proteomes" id="UP000032568"/>
    </source>
</evidence>
<organism evidence="3 4">
    <name type="scientific">Thalassomonas actiniarum</name>
    <dbReference type="NCBI Taxonomy" id="485447"/>
    <lineage>
        <taxon>Bacteria</taxon>
        <taxon>Pseudomonadati</taxon>
        <taxon>Pseudomonadota</taxon>
        <taxon>Gammaproteobacteria</taxon>
        <taxon>Alteromonadales</taxon>
        <taxon>Colwelliaceae</taxon>
        <taxon>Thalassomonas</taxon>
    </lineage>
</organism>
<evidence type="ECO:0000259" key="2">
    <source>
        <dbReference type="Pfam" id="PF02350"/>
    </source>
</evidence>
<keyword evidence="1" id="KW-0413">Isomerase</keyword>
<dbReference type="KEGG" id="tact:SG35_011025"/>
<dbReference type="AlphaFoldDB" id="A0AAE9YUL3"/>
<dbReference type="InterPro" id="IPR016886">
    <property type="entry name" value="UCP028458_glyceroPtfrase"/>
</dbReference>
<reference evidence="3 4" key="2">
    <citation type="journal article" date="2022" name="Mar. Drugs">
        <title>Bioassay-Guided Fractionation Leads to the Detection of Cholic Acid Generated by the Rare Thalassomonas sp.</title>
        <authorList>
            <person name="Pheiffer F."/>
            <person name="Schneider Y.K."/>
            <person name="Hansen E.H."/>
            <person name="Andersen J.H."/>
            <person name="Isaksson J."/>
            <person name="Busche T."/>
            <person name="R C."/>
            <person name="Kalinowski J."/>
            <person name="Zyl L.V."/>
            <person name="Trindade M."/>
        </authorList>
    </citation>
    <scope>NUCLEOTIDE SEQUENCE [LARGE SCALE GENOMIC DNA]</scope>
    <source>
        <strain evidence="3 4">A5K-106</strain>
    </source>
</reference>
<protein>
    <submittedName>
        <fullName evidence="3">CDP-glycerol--glycerophosphate glycerophosphotransferase</fullName>
    </submittedName>
</protein>
<dbReference type="Gene3D" id="3.40.50.12580">
    <property type="match status" value="1"/>
</dbReference>
<keyword evidence="4" id="KW-1185">Reference proteome</keyword>
<dbReference type="RefSeq" id="WP_044831422.1">
    <property type="nucleotide sequence ID" value="NZ_CP059735.1"/>
</dbReference>
<sequence length="355" mass="41077">MKRYLFFVSQLYSLSIVRPLQKAIRERGDEVAWFLNQKQYAAYLNEDEKQLATVQEVMDYNPSAVFVASNTVPDFFPGIKVQLFHGFNAQKRDENKGHFRLRGFFDLYCTQGPSTTEPFKELAKEHQNFEVVETGWSKMDPLFEPFNAKPFFPAQSGAETPQSKKPVILMTSTFTPALSAAYHLFEQVKRMSKRQDWNWLITFHPKMDPEIVSKYKSLQSDNLHFVETDDIIPLLQEADLMLSDTSSIISEFLLQHKPAVTFKNRVPGPHLVNITDADDIEQAIEQALTKPAALMSAIEDYINLIHPYMDGKSSHRVIDATDALVDSGMKHLKRKPLNLFRRLKVRHKYGYYKFW</sequence>